<keyword evidence="1" id="KW-0479">Metal-binding</keyword>
<dbReference type="AlphaFoldDB" id="A0A8X6LR13"/>
<organism evidence="7 8">
    <name type="scientific">Trichonephila clavata</name>
    <name type="common">Joro spider</name>
    <name type="synonym">Nephila clavata</name>
    <dbReference type="NCBI Taxonomy" id="2740835"/>
    <lineage>
        <taxon>Eukaryota</taxon>
        <taxon>Metazoa</taxon>
        <taxon>Ecdysozoa</taxon>
        <taxon>Arthropoda</taxon>
        <taxon>Chelicerata</taxon>
        <taxon>Arachnida</taxon>
        <taxon>Araneae</taxon>
        <taxon>Araneomorphae</taxon>
        <taxon>Entelegynae</taxon>
        <taxon>Araneoidea</taxon>
        <taxon>Nephilidae</taxon>
        <taxon>Trichonephila</taxon>
    </lineage>
</organism>
<reference evidence="7" key="1">
    <citation type="submission" date="2020-07" db="EMBL/GenBank/DDBJ databases">
        <title>Multicomponent nature underlies the extraordinary mechanical properties of spider dragline silk.</title>
        <authorList>
            <person name="Kono N."/>
            <person name="Nakamura H."/>
            <person name="Mori M."/>
            <person name="Yoshida Y."/>
            <person name="Ohtoshi R."/>
            <person name="Malay A.D."/>
            <person name="Moran D.A.P."/>
            <person name="Tomita M."/>
            <person name="Numata K."/>
            <person name="Arakawa K."/>
        </authorList>
    </citation>
    <scope>NUCLEOTIDE SEQUENCE</scope>
</reference>
<evidence type="ECO:0000313" key="7">
    <source>
        <dbReference type="EMBL" id="GFR19826.1"/>
    </source>
</evidence>
<dbReference type="EMBL" id="BMAO01017986">
    <property type="protein sequence ID" value="GFR19826.1"/>
    <property type="molecule type" value="Genomic_DNA"/>
</dbReference>
<comment type="caution">
    <text evidence="7">The sequence shown here is derived from an EMBL/GenBank/DDBJ whole genome shotgun (WGS) entry which is preliminary data.</text>
</comment>
<dbReference type="OrthoDB" id="6434103at2759"/>
<dbReference type="Proteomes" id="UP000887116">
    <property type="component" value="Unassembled WGS sequence"/>
</dbReference>
<evidence type="ECO:0000256" key="3">
    <source>
        <dbReference type="ARBA" id="ARBA00022771"/>
    </source>
</evidence>
<gene>
    <name evidence="7" type="primary">Sp5_0</name>
    <name evidence="7" type="ORF">TNCT_188711</name>
</gene>
<dbReference type="Gene3D" id="3.30.160.60">
    <property type="entry name" value="Classic Zinc Finger"/>
    <property type="match status" value="1"/>
</dbReference>
<keyword evidence="8" id="KW-1185">Reference proteome</keyword>
<evidence type="ECO:0000256" key="1">
    <source>
        <dbReference type="ARBA" id="ARBA00022723"/>
    </source>
</evidence>
<dbReference type="SMART" id="SM00355">
    <property type="entry name" value="ZnF_C2H2"/>
    <property type="match status" value="1"/>
</dbReference>
<protein>
    <submittedName>
        <fullName evidence="7">Transcription factor Sp5</fullName>
    </submittedName>
</protein>
<dbReference type="GO" id="GO:0008270">
    <property type="term" value="F:zinc ion binding"/>
    <property type="evidence" value="ECO:0007669"/>
    <property type="project" value="UniProtKB-KW"/>
</dbReference>
<proteinExistence type="predicted"/>
<evidence type="ECO:0000256" key="4">
    <source>
        <dbReference type="ARBA" id="ARBA00022833"/>
    </source>
</evidence>
<dbReference type="FunFam" id="3.30.160.60:FF:000100">
    <property type="entry name" value="Zinc finger 45-like"/>
    <property type="match status" value="1"/>
</dbReference>
<accession>A0A8X6LR13</accession>
<evidence type="ECO:0000313" key="8">
    <source>
        <dbReference type="Proteomes" id="UP000887116"/>
    </source>
</evidence>
<dbReference type="SUPFAM" id="SSF57667">
    <property type="entry name" value="beta-beta-alpha zinc fingers"/>
    <property type="match status" value="1"/>
</dbReference>
<name>A0A8X6LR13_TRICU</name>
<evidence type="ECO:0000256" key="2">
    <source>
        <dbReference type="ARBA" id="ARBA00022737"/>
    </source>
</evidence>
<evidence type="ECO:0000259" key="6">
    <source>
        <dbReference type="PROSITE" id="PS50157"/>
    </source>
</evidence>
<evidence type="ECO:0000256" key="5">
    <source>
        <dbReference type="PROSITE-ProRule" id="PRU00042"/>
    </source>
</evidence>
<dbReference type="PROSITE" id="PS50157">
    <property type="entry name" value="ZINC_FINGER_C2H2_2"/>
    <property type="match status" value="1"/>
</dbReference>
<dbReference type="InterPro" id="IPR013087">
    <property type="entry name" value="Znf_C2H2_type"/>
</dbReference>
<dbReference type="InterPro" id="IPR036236">
    <property type="entry name" value="Znf_C2H2_sf"/>
</dbReference>
<keyword evidence="2" id="KW-0677">Repeat</keyword>
<keyword evidence="4" id="KW-0862">Zinc</keyword>
<sequence>MAFKQVRNRPSLFRPWAFADSQTLKTEQSDKDTVEATTSKYFVESGNIYTPEKQDLNQTQSSHLSPLSLFGAKNNHSIPSAFRSISVPSRTVTTVPLLESTTFIGSTETLNVIQNQSRAPQMLFKESTSEERDILKMPTPAPHRVPSHLDFVSEIPFPVNPHIFCQFLEEPISKKLKAPKKQRAKRFQCPECRIGFSNNGQLKGHIRIHTGRFAFFPPL</sequence>
<keyword evidence="3 5" id="KW-0863">Zinc-finger</keyword>
<dbReference type="PROSITE" id="PS00028">
    <property type="entry name" value="ZINC_FINGER_C2H2_1"/>
    <property type="match status" value="1"/>
</dbReference>
<feature type="domain" description="C2H2-type" evidence="6">
    <location>
        <begin position="187"/>
        <end position="214"/>
    </location>
</feature>